<sequence length="72" mass="8258">MKAEEVRALSRGELQQKITELKQQLFNLRFQKGMGQLENPRKIKQTQKDIARIHTVLNATAGNPKNTDQGRI</sequence>
<accession>A0AA41US41</accession>
<dbReference type="Gene3D" id="1.10.287.310">
    <property type="match status" value="1"/>
</dbReference>
<dbReference type="HAMAP" id="MF_00374">
    <property type="entry name" value="Ribosomal_uL29"/>
    <property type="match status" value="1"/>
</dbReference>
<evidence type="ECO:0000313" key="6">
    <source>
        <dbReference type="EMBL" id="MCJ8502918.1"/>
    </source>
</evidence>
<dbReference type="GO" id="GO:0003735">
    <property type="term" value="F:structural constituent of ribosome"/>
    <property type="evidence" value="ECO:0007669"/>
    <property type="project" value="InterPro"/>
</dbReference>
<dbReference type="AlphaFoldDB" id="A0AA41US41"/>
<keyword evidence="7" id="KW-1185">Reference proteome</keyword>
<dbReference type="GO" id="GO:0022625">
    <property type="term" value="C:cytosolic large ribosomal subunit"/>
    <property type="evidence" value="ECO:0007669"/>
    <property type="project" value="TreeGrafter"/>
</dbReference>
<comment type="caution">
    <text evidence="6">The sequence shown here is derived from an EMBL/GenBank/DDBJ whole genome shotgun (WGS) entry which is preliminary data.</text>
</comment>
<dbReference type="GO" id="GO:0006412">
    <property type="term" value="P:translation"/>
    <property type="evidence" value="ECO:0007669"/>
    <property type="project" value="UniProtKB-UniRule"/>
</dbReference>
<dbReference type="FunFam" id="1.10.287.310:FF:000001">
    <property type="entry name" value="50S ribosomal protein L29"/>
    <property type="match status" value="1"/>
</dbReference>
<evidence type="ECO:0000256" key="2">
    <source>
        <dbReference type="ARBA" id="ARBA00022980"/>
    </source>
</evidence>
<keyword evidence="2 5" id="KW-0689">Ribosomal protein</keyword>
<keyword evidence="3 5" id="KW-0687">Ribonucleoprotein</keyword>
<gene>
    <name evidence="5 6" type="primary">rpmC</name>
    <name evidence="6" type="ORF">MRX98_20245</name>
</gene>
<evidence type="ECO:0000256" key="1">
    <source>
        <dbReference type="ARBA" id="ARBA00009254"/>
    </source>
</evidence>
<dbReference type="InterPro" id="IPR036049">
    <property type="entry name" value="Ribosomal_uL29_sf"/>
</dbReference>
<dbReference type="Proteomes" id="UP001165427">
    <property type="component" value="Unassembled WGS sequence"/>
</dbReference>
<dbReference type="CDD" id="cd00427">
    <property type="entry name" value="Ribosomal_L29_HIP"/>
    <property type="match status" value="1"/>
</dbReference>
<dbReference type="Pfam" id="PF00831">
    <property type="entry name" value="Ribosomal_L29"/>
    <property type="match status" value="1"/>
</dbReference>
<comment type="similarity">
    <text evidence="1 5">Belongs to the universal ribosomal protein uL29 family.</text>
</comment>
<evidence type="ECO:0000313" key="7">
    <source>
        <dbReference type="Proteomes" id="UP001165427"/>
    </source>
</evidence>
<dbReference type="SUPFAM" id="SSF46561">
    <property type="entry name" value="Ribosomal protein L29 (L29p)"/>
    <property type="match status" value="1"/>
</dbReference>
<proteinExistence type="inferred from homology"/>
<dbReference type="PANTHER" id="PTHR10916:SF0">
    <property type="entry name" value="LARGE RIBOSOMAL SUBUNIT PROTEIN UL29C"/>
    <property type="match status" value="1"/>
</dbReference>
<name>A0AA41US41_9BACT</name>
<reference evidence="6" key="1">
    <citation type="submission" date="2022-04" db="EMBL/GenBank/DDBJ databases">
        <title>Desulfatitalea alkaliphila sp. nov., a novel anaerobic sulfate-reducing bacterium isolated from terrestrial mud volcano, Taman Peninsula, Russia.</title>
        <authorList>
            <person name="Khomyakova M.A."/>
            <person name="Merkel A.Y."/>
            <person name="Slobodkin A.I."/>
        </authorList>
    </citation>
    <scope>NUCLEOTIDE SEQUENCE</scope>
    <source>
        <strain evidence="6">M08but</strain>
    </source>
</reference>
<evidence type="ECO:0000256" key="5">
    <source>
        <dbReference type="HAMAP-Rule" id="MF_00374"/>
    </source>
</evidence>
<dbReference type="PANTHER" id="PTHR10916">
    <property type="entry name" value="60S RIBOSOMAL PROTEIN L35/50S RIBOSOMAL PROTEIN L29"/>
    <property type="match status" value="1"/>
</dbReference>
<evidence type="ECO:0000256" key="4">
    <source>
        <dbReference type="ARBA" id="ARBA00035204"/>
    </source>
</evidence>
<dbReference type="EMBL" id="JALJRB010000037">
    <property type="protein sequence ID" value="MCJ8502918.1"/>
    <property type="molecule type" value="Genomic_DNA"/>
</dbReference>
<organism evidence="6 7">
    <name type="scientific">Desulfatitalea alkaliphila</name>
    <dbReference type="NCBI Taxonomy" id="2929485"/>
    <lineage>
        <taxon>Bacteria</taxon>
        <taxon>Pseudomonadati</taxon>
        <taxon>Thermodesulfobacteriota</taxon>
        <taxon>Desulfobacteria</taxon>
        <taxon>Desulfobacterales</taxon>
        <taxon>Desulfosarcinaceae</taxon>
        <taxon>Desulfatitalea</taxon>
    </lineage>
</organism>
<dbReference type="NCBIfam" id="TIGR00012">
    <property type="entry name" value="L29"/>
    <property type="match status" value="1"/>
</dbReference>
<dbReference type="InterPro" id="IPR050063">
    <property type="entry name" value="Ribosomal_protein_uL29"/>
</dbReference>
<evidence type="ECO:0000256" key="3">
    <source>
        <dbReference type="ARBA" id="ARBA00023274"/>
    </source>
</evidence>
<dbReference type="RefSeq" id="WP_246914474.1">
    <property type="nucleotide sequence ID" value="NZ_JALJRB010000037.1"/>
</dbReference>
<protein>
    <recommendedName>
        <fullName evidence="4 5">Large ribosomal subunit protein uL29</fullName>
    </recommendedName>
</protein>
<dbReference type="InterPro" id="IPR001854">
    <property type="entry name" value="Ribosomal_uL29"/>
</dbReference>